<accession>A0A164LKA1</accession>
<dbReference type="EMBL" id="LWGR01000007">
    <property type="protein sequence ID" value="KZM72500.1"/>
    <property type="molecule type" value="Genomic_DNA"/>
</dbReference>
<gene>
    <name evidence="1" type="ORF">AWN90_27200</name>
</gene>
<dbReference type="RefSeq" id="WP_067588459.1">
    <property type="nucleotide sequence ID" value="NZ_JABMCZ010000005.1"/>
</dbReference>
<protein>
    <submittedName>
        <fullName evidence="1">Uncharacterized protein</fullName>
    </submittedName>
</protein>
<dbReference type="AlphaFoldDB" id="A0A164LKA1"/>
<name>A0A164LKA1_9NOCA</name>
<organism evidence="1 2">
    <name type="scientific">Nocardia terpenica</name>
    <dbReference type="NCBI Taxonomy" id="455432"/>
    <lineage>
        <taxon>Bacteria</taxon>
        <taxon>Bacillati</taxon>
        <taxon>Actinomycetota</taxon>
        <taxon>Actinomycetes</taxon>
        <taxon>Mycobacteriales</taxon>
        <taxon>Nocardiaceae</taxon>
        <taxon>Nocardia</taxon>
    </lineage>
</organism>
<proteinExistence type="predicted"/>
<keyword evidence="2" id="KW-1185">Reference proteome</keyword>
<evidence type="ECO:0000313" key="2">
    <source>
        <dbReference type="Proteomes" id="UP000076512"/>
    </source>
</evidence>
<dbReference type="STRING" id="455432.AWN90_27200"/>
<reference evidence="1 2" key="1">
    <citation type="submission" date="2016-04" db="EMBL/GenBank/DDBJ databases">
        <authorList>
            <person name="Evans L.H."/>
            <person name="Alamgir A."/>
            <person name="Owens N."/>
            <person name="Weber N.D."/>
            <person name="Virtaneva K."/>
            <person name="Barbian K."/>
            <person name="Babar A."/>
            <person name="Rosenke K."/>
        </authorList>
    </citation>
    <scope>NUCLEOTIDE SEQUENCE [LARGE SCALE GENOMIC DNA]</scope>
    <source>
        <strain evidence="1 2">IFM 0406</strain>
    </source>
</reference>
<sequence>MHEAIRVAMLDVRAAAAGLSMYISAGSALPGPYDHPDSAHVVFDTVDAMGIEALCMVTTHMFRMRLEVLGGGADQGAAADLATLGAM</sequence>
<dbReference type="Proteomes" id="UP000076512">
    <property type="component" value="Unassembled WGS sequence"/>
</dbReference>
<comment type="caution">
    <text evidence="1">The sequence shown here is derived from an EMBL/GenBank/DDBJ whole genome shotgun (WGS) entry which is preliminary data.</text>
</comment>
<evidence type="ECO:0000313" key="1">
    <source>
        <dbReference type="EMBL" id="KZM72500.1"/>
    </source>
</evidence>